<name>K0K4P4_SACES</name>
<dbReference type="SMART" id="SM00710">
    <property type="entry name" value="PbH1"/>
    <property type="match status" value="8"/>
</dbReference>
<evidence type="ECO:0000256" key="1">
    <source>
        <dbReference type="SAM" id="MobiDB-lite"/>
    </source>
</evidence>
<dbReference type="InterPro" id="IPR012334">
    <property type="entry name" value="Pectin_lyas_fold"/>
</dbReference>
<gene>
    <name evidence="4" type="ordered locus">BN6_45650</name>
</gene>
<dbReference type="AlphaFoldDB" id="K0K4P4"/>
<feature type="region of interest" description="Disordered" evidence="1">
    <location>
        <begin position="126"/>
        <end position="145"/>
    </location>
</feature>
<dbReference type="SUPFAM" id="SSF51126">
    <property type="entry name" value="Pectin lyase-like"/>
    <property type="match status" value="1"/>
</dbReference>
<dbReference type="HOGENOM" id="CLU_616462_0_0_11"/>
<dbReference type="RefSeq" id="WP_015101956.1">
    <property type="nucleotide sequence ID" value="NC_019673.1"/>
</dbReference>
<feature type="compositionally biased region" description="Basic and acidic residues" evidence="1">
    <location>
        <begin position="127"/>
        <end position="145"/>
    </location>
</feature>
<sequence>MTRLRDFVLPLLVVLTAATACTTGTAESGTAPGTIRVPQDEATIGSAVDRARPGDVVLVSPGVYRESVRIRTDHVTLRGTDRNGVVIDGEGRRRHGVVVTAPAVAVENLTVRDHLLNGVLFTGATRDGSEPDVRGNDGYQRLDPEKSPPLQGFRVRYVTAANNGLYGIYAFNARQGTIEHNYASGSSDSGIYVGQCKPCHILVADNVAEYNAVGYEGTNAGTGLWVLRNRFTHNRVGLTVNSDYLEAFRPQENSVIAGNLVADNAEAQTPHQADGGFGIGIGIGGGQRNTVVRNLVRGHPRAGLMLAATEDIPAAGNTIEANVFTGNAADLANVATARAPSRDNCLRHNTFTTTYPPDLPVDRCLREGAELPAAPAPRTPEAPAGIPFRDVPLPPPQPQLPDTAPTPVEGPSAVPPLDRVGLPDPTLLAENSRSRP</sequence>
<organism evidence="4 5">
    <name type="scientific">Saccharothrix espanaensis (strain ATCC 51144 / DSM 44229 / JCM 9112 / NBRC 15066 / NRRL 15764)</name>
    <dbReference type="NCBI Taxonomy" id="1179773"/>
    <lineage>
        <taxon>Bacteria</taxon>
        <taxon>Bacillati</taxon>
        <taxon>Actinomycetota</taxon>
        <taxon>Actinomycetes</taxon>
        <taxon>Pseudonocardiales</taxon>
        <taxon>Pseudonocardiaceae</taxon>
        <taxon>Saccharothrix</taxon>
    </lineage>
</organism>
<dbReference type="InterPro" id="IPR039448">
    <property type="entry name" value="Beta_helix"/>
</dbReference>
<dbReference type="PATRIC" id="fig|1179773.3.peg.4573"/>
<dbReference type="STRING" id="1179773.BN6_45650"/>
<keyword evidence="2" id="KW-0732">Signal</keyword>
<feature type="chain" id="PRO_5003834473" evidence="2">
    <location>
        <begin position="27"/>
        <end position="436"/>
    </location>
</feature>
<dbReference type="Gene3D" id="2.160.20.10">
    <property type="entry name" value="Single-stranded right-handed beta-helix, Pectin lyase-like"/>
    <property type="match status" value="1"/>
</dbReference>
<dbReference type="OrthoDB" id="339817at2"/>
<dbReference type="Pfam" id="PF13229">
    <property type="entry name" value="Beta_helix"/>
    <property type="match status" value="1"/>
</dbReference>
<evidence type="ECO:0000259" key="3">
    <source>
        <dbReference type="Pfam" id="PF13229"/>
    </source>
</evidence>
<feature type="signal peptide" evidence="2">
    <location>
        <begin position="1"/>
        <end position="26"/>
    </location>
</feature>
<accession>K0K4P4</accession>
<protein>
    <submittedName>
        <fullName evidence="4">Plastocyanin</fullName>
    </submittedName>
</protein>
<evidence type="ECO:0000256" key="2">
    <source>
        <dbReference type="SAM" id="SignalP"/>
    </source>
</evidence>
<dbReference type="eggNOG" id="COG3420">
    <property type="taxonomic scope" value="Bacteria"/>
</dbReference>
<evidence type="ECO:0000313" key="5">
    <source>
        <dbReference type="Proteomes" id="UP000006281"/>
    </source>
</evidence>
<dbReference type="Proteomes" id="UP000006281">
    <property type="component" value="Chromosome"/>
</dbReference>
<dbReference type="InterPro" id="IPR011050">
    <property type="entry name" value="Pectin_lyase_fold/virulence"/>
</dbReference>
<dbReference type="InterPro" id="IPR006626">
    <property type="entry name" value="PbH1"/>
</dbReference>
<proteinExistence type="predicted"/>
<dbReference type="PROSITE" id="PS51257">
    <property type="entry name" value="PROKAR_LIPOPROTEIN"/>
    <property type="match status" value="1"/>
</dbReference>
<dbReference type="EMBL" id="HE804045">
    <property type="protein sequence ID" value="CCH31844.1"/>
    <property type="molecule type" value="Genomic_DNA"/>
</dbReference>
<keyword evidence="5" id="KW-1185">Reference proteome</keyword>
<feature type="domain" description="Right handed beta helix" evidence="3">
    <location>
        <begin position="153"/>
        <end position="319"/>
    </location>
</feature>
<dbReference type="BioCyc" id="SESP1179773:BN6_RS22095-MONOMER"/>
<evidence type="ECO:0000313" key="4">
    <source>
        <dbReference type="EMBL" id="CCH31844.1"/>
    </source>
</evidence>
<reference evidence="4 5" key="1">
    <citation type="journal article" date="2012" name="BMC Genomics">
        <title>Complete genome sequence of Saccharothrix espanaensis DSM 44229T and comparison to the other completely sequenced Pseudonocardiaceae.</title>
        <authorList>
            <person name="Strobel T."/>
            <person name="Al-Dilaimi A."/>
            <person name="Blom J."/>
            <person name="Gessner A."/>
            <person name="Kalinowski J."/>
            <person name="Luzhetska M."/>
            <person name="Puhler A."/>
            <person name="Szczepanowski R."/>
            <person name="Bechthold A."/>
            <person name="Ruckert C."/>
        </authorList>
    </citation>
    <scope>NUCLEOTIDE SEQUENCE [LARGE SCALE GENOMIC DNA]</scope>
    <source>
        <strain evidence="5">ATCC 51144 / DSM 44229 / JCM 9112 / NBRC 15066 / NRRL 15764</strain>
    </source>
</reference>
<dbReference type="KEGG" id="sesp:BN6_45650"/>
<feature type="region of interest" description="Disordered" evidence="1">
    <location>
        <begin position="373"/>
        <end position="436"/>
    </location>
</feature>